<accession>A0A4Z2FRA5</accession>
<gene>
    <name evidence="1" type="ORF">EYF80_046106</name>
</gene>
<dbReference type="EMBL" id="SRLO01000950">
    <property type="protein sequence ID" value="TNN43689.1"/>
    <property type="molecule type" value="Genomic_DNA"/>
</dbReference>
<proteinExistence type="predicted"/>
<protein>
    <submittedName>
        <fullName evidence="1">Uncharacterized protein</fullName>
    </submittedName>
</protein>
<dbReference type="Proteomes" id="UP000314294">
    <property type="component" value="Unassembled WGS sequence"/>
</dbReference>
<sequence>MNSTANLREPDVTGLDARFSLFTADGEIGPEVGAGGRDAILAPGDICMLASWAAYSCCGEEEEEEEQKKRQAVTEPFMVYILPLVLLASSEV</sequence>
<keyword evidence="2" id="KW-1185">Reference proteome</keyword>
<name>A0A4Z2FRA5_9TELE</name>
<reference evidence="1 2" key="1">
    <citation type="submission" date="2019-03" db="EMBL/GenBank/DDBJ databases">
        <title>First draft genome of Liparis tanakae, snailfish: a comprehensive survey of snailfish specific genes.</title>
        <authorList>
            <person name="Kim W."/>
            <person name="Song I."/>
            <person name="Jeong J.-H."/>
            <person name="Kim D."/>
            <person name="Kim S."/>
            <person name="Ryu S."/>
            <person name="Song J.Y."/>
            <person name="Lee S.K."/>
        </authorList>
    </citation>
    <scope>NUCLEOTIDE SEQUENCE [LARGE SCALE GENOMIC DNA]</scope>
    <source>
        <tissue evidence="1">Muscle</tissue>
    </source>
</reference>
<organism evidence="1 2">
    <name type="scientific">Liparis tanakae</name>
    <name type="common">Tanaka's snailfish</name>
    <dbReference type="NCBI Taxonomy" id="230148"/>
    <lineage>
        <taxon>Eukaryota</taxon>
        <taxon>Metazoa</taxon>
        <taxon>Chordata</taxon>
        <taxon>Craniata</taxon>
        <taxon>Vertebrata</taxon>
        <taxon>Euteleostomi</taxon>
        <taxon>Actinopterygii</taxon>
        <taxon>Neopterygii</taxon>
        <taxon>Teleostei</taxon>
        <taxon>Neoteleostei</taxon>
        <taxon>Acanthomorphata</taxon>
        <taxon>Eupercaria</taxon>
        <taxon>Perciformes</taxon>
        <taxon>Cottioidei</taxon>
        <taxon>Cottales</taxon>
        <taxon>Liparidae</taxon>
        <taxon>Liparis</taxon>
    </lineage>
</organism>
<evidence type="ECO:0000313" key="2">
    <source>
        <dbReference type="Proteomes" id="UP000314294"/>
    </source>
</evidence>
<evidence type="ECO:0000313" key="1">
    <source>
        <dbReference type="EMBL" id="TNN43689.1"/>
    </source>
</evidence>
<dbReference type="AlphaFoldDB" id="A0A4Z2FRA5"/>
<comment type="caution">
    <text evidence="1">The sequence shown here is derived from an EMBL/GenBank/DDBJ whole genome shotgun (WGS) entry which is preliminary data.</text>
</comment>